<evidence type="ECO:0000256" key="4">
    <source>
        <dbReference type="ARBA" id="ARBA00023136"/>
    </source>
</evidence>
<evidence type="ECO:0008006" key="8">
    <source>
        <dbReference type="Google" id="ProtNLM"/>
    </source>
</evidence>
<keyword evidence="2 5" id="KW-0812">Transmembrane</keyword>
<keyword evidence="4 5" id="KW-0472">Membrane</keyword>
<reference evidence="6" key="1">
    <citation type="submission" date="2023-06" db="EMBL/GenBank/DDBJ databases">
        <authorList>
            <person name="Delattre M."/>
        </authorList>
    </citation>
    <scope>NUCLEOTIDE SEQUENCE</scope>
    <source>
        <strain evidence="6">AF72</strain>
    </source>
</reference>
<dbReference type="InterPro" id="IPR002293">
    <property type="entry name" value="AA/rel_permease1"/>
</dbReference>
<dbReference type="PANTHER" id="PTHR11785">
    <property type="entry name" value="AMINO ACID TRANSPORTER"/>
    <property type="match status" value="1"/>
</dbReference>
<proteinExistence type="predicted"/>
<sequence>MSNDAANKLGLVGATSYVAGSIVGAGIFVSPRTVLEHSGSVGMSLICWLAGAAISTMTALLYIELATSIPLSGSDFAYQNYVGWTPLAFSFLWLTNLIQSSCVCAILMRTFGEYLVDALEGISFEFPEDSKLLLERLLGFSLLWLLIWANFFSIKGWAAKIQVVVTGAKLLALAIITLTGFYYLAFKGCTQQFSADNIWTGSKTDPGNLALALYAGIWSYGGFDTLNYGTEDIDQAQIRR</sequence>
<dbReference type="GO" id="GO:0016020">
    <property type="term" value="C:membrane"/>
    <property type="evidence" value="ECO:0007669"/>
    <property type="project" value="UniProtKB-SubCell"/>
</dbReference>
<gene>
    <name evidence="6" type="ORF">MSPICULIGERA_LOCUS18490</name>
</gene>
<organism evidence="6 7">
    <name type="scientific">Mesorhabditis spiculigera</name>
    <dbReference type="NCBI Taxonomy" id="96644"/>
    <lineage>
        <taxon>Eukaryota</taxon>
        <taxon>Metazoa</taxon>
        <taxon>Ecdysozoa</taxon>
        <taxon>Nematoda</taxon>
        <taxon>Chromadorea</taxon>
        <taxon>Rhabditida</taxon>
        <taxon>Rhabditina</taxon>
        <taxon>Rhabditomorpha</taxon>
        <taxon>Rhabditoidea</taxon>
        <taxon>Rhabditidae</taxon>
        <taxon>Mesorhabditinae</taxon>
        <taxon>Mesorhabditis</taxon>
    </lineage>
</organism>
<keyword evidence="3 5" id="KW-1133">Transmembrane helix</keyword>
<dbReference type="Proteomes" id="UP001177023">
    <property type="component" value="Unassembled WGS sequence"/>
</dbReference>
<dbReference type="Pfam" id="PF13520">
    <property type="entry name" value="AA_permease_2"/>
    <property type="match status" value="1"/>
</dbReference>
<name>A0AA36G5N9_9BILA</name>
<evidence type="ECO:0000256" key="3">
    <source>
        <dbReference type="ARBA" id="ARBA00022989"/>
    </source>
</evidence>
<protein>
    <recommendedName>
        <fullName evidence="8">Amino acid transporter</fullName>
    </recommendedName>
</protein>
<evidence type="ECO:0000256" key="5">
    <source>
        <dbReference type="SAM" id="Phobius"/>
    </source>
</evidence>
<dbReference type="AlphaFoldDB" id="A0AA36G5N9"/>
<feature type="transmembrane region" description="Helical" evidence="5">
    <location>
        <begin position="163"/>
        <end position="185"/>
    </location>
</feature>
<feature type="transmembrane region" description="Helical" evidence="5">
    <location>
        <begin position="41"/>
        <end position="63"/>
    </location>
</feature>
<feature type="non-terminal residue" evidence="6">
    <location>
        <position position="1"/>
    </location>
</feature>
<comment type="subcellular location">
    <subcellularLocation>
        <location evidence="1">Membrane</location>
        <topology evidence="1">Multi-pass membrane protein</topology>
    </subcellularLocation>
</comment>
<dbReference type="EMBL" id="CATQJA010002659">
    <property type="protein sequence ID" value="CAJ0580292.1"/>
    <property type="molecule type" value="Genomic_DNA"/>
</dbReference>
<dbReference type="Gene3D" id="1.20.1740.10">
    <property type="entry name" value="Amino acid/polyamine transporter I"/>
    <property type="match status" value="1"/>
</dbReference>
<feature type="transmembrane region" description="Helical" evidence="5">
    <location>
        <begin position="132"/>
        <end position="151"/>
    </location>
</feature>
<dbReference type="PANTHER" id="PTHR11785:SF117">
    <property type="entry name" value="AMINO ACID TRANSPORTER"/>
    <property type="match status" value="1"/>
</dbReference>
<feature type="transmembrane region" description="Helical" evidence="5">
    <location>
        <begin position="84"/>
        <end position="112"/>
    </location>
</feature>
<evidence type="ECO:0000256" key="2">
    <source>
        <dbReference type="ARBA" id="ARBA00022692"/>
    </source>
</evidence>
<keyword evidence="7" id="KW-1185">Reference proteome</keyword>
<accession>A0AA36G5N9</accession>
<dbReference type="InterPro" id="IPR050598">
    <property type="entry name" value="AminoAcid_Transporter"/>
</dbReference>
<evidence type="ECO:0000256" key="1">
    <source>
        <dbReference type="ARBA" id="ARBA00004141"/>
    </source>
</evidence>
<feature type="transmembrane region" description="Helical" evidence="5">
    <location>
        <begin position="9"/>
        <end position="29"/>
    </location>
</feature>
<evidence type="ECO:0000313" key="7">
    <source>
        <dbReference type="Proteomes" id="UP001177023"/>
    </source>
</evidence>
<comment type="caution">
    <text evidence="6">The sequence shown here is derived from an EMBL/GenBank/DDBJ whole genome shotgun (WGS) entry which is preliminary data.</text>
</comment>
<dbReference type="GO" id="GO:0015179">
    <property type="term" value="F:L-amino acid transmembrane transporter activity"/>
    <property type="evidence" value="ECO:0007669"/>
    <property type="project" value="TreeGrafter"/>
</dbReference>
<evidence type="ECO:0000313" key="6">
    <source>
        <dbReference type="EMBL" id="CAJ0580292.1"/>
    </source>
</evidence>